<dbReference type="InterPro" id="IPR050109">
    <property type="entry name" value="HTH-type_TetR-like_transc_reg"/>
</dbReference>
<dbReference type="PANTHER" id="PTHR30055:SF234">
    <property type="entry name" value="HTH-TYPE TRANSCRIPTIONAL REGULATOR BETI"/>
    <property type="match status" value="1"/>
</dbReference>
<keyword evidence="3" id="KW-0804">Transcription</keyword>
<evidence type="ECO:0000256" key="4">
    <source>
        <dbReference type="PROSITE-ProRule" id="PRU00335"/>
    </source>
</evidence>
<evidence type="ECO:0000313" key="6">
    <source>
        <dbReference type="EMBL" id="MFK2874959.1"/>
    </source>
</evidence>
<dbReference type="Gene3D" id="1.10.357.10">
    <property type="entry name" value="Tetracycline Repressor, domain 2"/>
    <property type="match status" value="1"/>
</dbReference>
<keyword evidence="2 4" id="KW-0238">DNA-binding</keyword>
<dbReference type="PROSITE" id="PS50977">
    <property type="entry name" value="HTH_TETR_2"/>
    <property type="match status" value="1"/>
</dbReference>
<dbReference type="RefSeq" id="WP_284396114.1">
    <property type="nucleotide sequence ID" value="NZ_BSNQ01000003.1"/>
</dbReference>
<evidence type="ECO:0000259" key="5">
    <source>
        <dbReference type="PROSITE" id="PS50977"/>
    </source>
</evidence>
<proteinExistence type="predicted"/>
<dbReference type="Pfam" id="PF00440">
    <property type="entry name" value="TetR_N"/>
    <property type="match status" value="1"/>
</dbReference>
<dbReference type="PRINTS" id="PR00455">
    <property type="entry name" value="HTHTETR"/>
</dbReference>
<dbReference type="InterPro" id="IPR036271">
    <property type="entry name" value="Tet_transcr_reg_TetR-rel_C_sf"/>
</dbReference>
<keyword evidence="7" id="KW-1185">Reference proteome</keyword>
<name>A0ABW8IYC4_9GAMM</name>
<dbReference type="PROSITE" id="PS01081">
    <property type="entry name" value="HTH_TETR_1"/>
    <property type="match status" value="1"/>
</dbReference>
<reference evidence="6 7" key="1">
    <citation type="submission" date="2020-10" db="EMBL/GenBank/DDBJ databases">
        <title>Phylogeny of dyella-like bacteria.</title>
        <authorList>
            <person name="Fu J."/>
        </authorList>
    </citation>
    <scope>NUCLEOTIDE SEQUENCE [LARGE SCALE GENOMIC DNA]</scope>
    <source>
        <strain evidence="6 7">DHOB07</strain>
    </source>
</reference>
<feature type="domain" description="HTH tetR-type" evidence="5">
    <location>
        <begin position="15"/>
        <end position="75"/>
    </location>
</feature>
<evidence type="ECO:0000256" key="1">
    <source>
        <dbReference type="ARBA" id="ARBA00023015"/>
    </source>
</evidence>
<keyword evidence="1" id="KW-0805">Transcription regulation</keyword>
<feature type="DNA-binding region" description="H-T-H motif" evidence="4">
    <location>
        <begin position="38"/>
        <end position="57"/>
    </location>
</feature>
<evidence type="ECO:0000313" key="7">
    <source>
        <dbReference type="Proteomes" id="UP001620405"/>
    </source>
</evidence>
<dbReference type="InterPro" id="IPR023772">
    <property type="entry name" value="DNA-bd_HTH_TetR-type_CS"/>
</dbReference>
<evidence type="ECO:0000256" key="3">
    <source>
        <dbReference type="ARBA" id="ARBA00023163"/>
    </source>
</evidence>
<dbReference type="SUPFAM" id="SSF48498">
    <property type="entry name" value="Tetracyclin repressor-like, C-terminal domain"/>
    <property type="match status" value="1"/>
</dbReference>
<protein>
    <submittedName>
        <fullName evidence="6">TetR/AcrR family transcriptional regulator</fullName>
    </submittedName>
</protein>
<organism evidence="6 7">
    <name type="scientific">Dyella lipolytica</name>
    <dbReference type="NCBI Taxonomy" id="1867835"/>
    <lineage>
        <taxon>Bacteria</taxon>
        <taxon>Pseudomonadati</taxon>
        <taxon>Pseudomonadota</taxon>
        <taxon>Gammaproteobacteria</taxon>
        <taxon>Lysobacterales</taxon>
        <taxon>Rhodanobacteraceae</taxon>
        <taxon>Dyella</taxon>
    </lineage>
</organism>
<dbReference type="PANTHER" id="PTHR30055">
    <property type="entry name" value="HTH-TYPE TRANSCRIPTIONAL REGULATOR RUTR"/>
    <property type="match status" value="1"/>
</dbReference>
<dbReference type="SUPFAM" id="SSF46689">
    <property type="entry name" value="Homeodomain-like"/>
    <property type="match status" value="1"/>
</dbReference>
<dbReference type="Proteomes" id="UP001620405">
    <property type="component" value="Unassembled WGS sequence"/>
</dbReference>
<dbReference type="InterPro" id="IPR001647">
    <property type="entry name" value="HTH_TetR"/>
</dbReference>
<sequence length="213" mass="23734">MASPETAGRRDRKRSQTQDHLARTAARLFDAHGFDAVTMEQIAADADVAKGTLYNHFPTKEAVLAHWIHIELANDLKHLAGDIGPHTTFADGITPILAASADWCERHRDYLPPYLRFRFQEIGTSARESESGGARDMISAFTWLILKSQEAGEMRTDLSAEHLALMFHHLYLSALLRWLDIPGLKLGEEFASVVRLFIEGAASPAVKISKSRK</sequence>
<gene>
    <name evidence="6" type="ORF">ISP13_15560</name>
</gene>
<evidence type="ECO:0000256" key="2">
    <source>
        <dbReference type="ARBA" id="ARBA00023125"/>
    </source>
</evidence>
<dbReference type="InterPro" id="IPR009057">
    <property type="entry name" value="Homeodomain-like_sf"/>
</dbReference>
<accession>A0ABW8IYC4</accession>
<dbReference type="EMBL" id="JADIKG010000013">
    <property type="protein sequence ID" value="MFK2874959.1"/>
    <property type="molecule type" value="Genomic_DNA"/>
</dbReference>
<comment type="caution">
    <text evidence="6">The sequence shown here is derived from an EMBL/GenBank/DDBJ whole genome shotgun (WGS) entry which is preliminary data.</text>
</comment>